<accession>S3HH62</accession>
<dbReference type="EMBL" id="AEYE02000015">
    <property type="protein sequence ID" value="EPE97435.1"/>
    <property type="molecule type" value="Genomic_DNA"/>
</dbReference>
<dbReference type="HOGENOM" id="CLU_2247909_0_0_5"/>
<gene>
    <name evidence="1" type="ORF">RGCCGE502_15370</name>
</gene>
<reference evidence="1 2" key="1">
    <citation type="journal article" date="2012" name="J. Bacteriol.">
        <title>Genome sequence of Rhizobium grahamii CCGE502, a broad-host-range symbiont with low nodulation competitiveness in Phaseolus vulgaris.</title>
        <authorList>
            <person name="Althabegoiti M.J."/>
            <person name="Lozano L."/>
            <person name="Torres-Tejerizo G."/>
            <person name="Ormeno-Orrillo E."/>
            <person name="Rogel M.A."/>
            <person name="Gonzalez V."/>
            <person name="Martinez-Romero E."/>
        </authorList>
    </citation>
    <scope>NUCLEOTIDE SEQUENCE [LARGE SCALE GENOMIC DNA]</scope>
    <source>
        <strain evidence="1 2">CCGE 502</strain>
    </source>
</reference>
<comment type="caution">
    <text evidence="1">The sequence shown here is derived from an EMBL/GenBank/DDBJ whole genome shotgun (WGS) entry which is preliminary data.</text>
</comment>
<proteinExistence type="predicted"/>
<evidence type="ECO:0000313" key="2">
    <source>
        <dbReference type="Proteomes" id="UP000014411"/>
    </source>
</evidence>
<dbReference type="RefSeq" id="WP_016555075.1">
    <property type="nucleotide sequence ID" value="NZ_AEYE02000015.1"/>
</dbReference>
<dbReference type="Proteomes" id="UP000014411">
    <property type="component" value="Unassembled WGS sequence"/>
</dbReference>
<sequence>MPLSQVLVMMTIAVRIEGHKRLLLPDECGQVLFGSYQTIAGTAASQAPRQIPMDGTFRQCGAYLAENGPNQFARLRDRAPVISGDYRRARQPAITEWRAAFPEA</sequence>
<evidence type="ECO:0000313" key="1">
    <source>
        <dbReference type="EMBL" id="EPE97435.1"/>
    </source>
</evidence>
<keyword evidence="2" id="KW-1185">Reference proteome</keyword>
<dbReference type="STRING" id="990285.RGCCGE502_15370"/>
<name>S3HH62_9HYPH</name>
<organism evidence="1 2">
    <name type="scientific">Rhizobium grahamii CCGE 502</name>
    <dbReference type="NCBI Taxonomy" id="990285"/>
    <lineage>
        <taxon>Bacteria</taxon>
        <taxon>Pseudomonadati</taxon>
        <taxon>Pseudomonadota</taxon>
        <taxon>Alphaproteobacteria</taxon>
        <taxon>Hyphomicrobiales</taxon>
        <taxon>Rhizobiaceae</taxon>
        <taxon>Rhizobium/Agrobacterium group</taxon>
        <taxon>Rhizobium</taxon>
    </lineage>
</organism>
<dbReference type="AlphaFoldDB" id="S3HH62"/>
<protein>
    <submittedName>
        <fullName evidence="1">Uncharacterized protein</fullName>
    </submittedName>
</protein>